<evidence type="ECO:0000256" key="1">
    <source>
        <dbReference type="SAM" id="MobiDB-lite"/>
    </source>
</evidence>
<gene>
    <name evidence="2" type="ORF">CTOB1V02_LOCUS1981</name>
</gene>
<dbReference type="EMBL" id="OB660290">
    <property type="protein sequence ID" value="CAD7224010.1"/>
    <property type="molecule type" value="Genomic_DNA"/>
</dbReference>
<protein>
    <submittedName>
        <fullName evidence="2">Uncharacterized protein</fullName>
    </submittedName>
</protein>
<feature type="compositionally biased region" description="Polar residues" evidence="1">
    <location>
        <begin position="1"/>
        <end position="12"/>
    </location>
</feature>
<feature type="compositionally biased region" description="Polar residues" evidence="1">
    <location>
        <begin position="44"/>
        <end position="61"/>
    </location>
</feature>
<name>A0A7R8W441_9CRUS</name>
<feature type="region of interest" description="Disordered" evidence="1">
    <location>
        <begin position="44"/>
        <end position="94"/>
    </location>
</feature>
<reference evidence="2" key="1">
    <citation type="submission" date="2020-11" db="EMBL/GenBank/DDBJ databases">
        <authorList>
            <person name="Tran Van P."/>
        </authorList>
    </citation>
    <scope>NUCLEOTIDE SEQUENCE</scope>
</reference>
<accession>A0A7R8W441</accession>
<sequence length="417" mass="46317">MTTASEAYTSSGGRAGCIPGREDREDTTAGPSQHCAYKRIVRGTTKQDNGRTKVSPNTSVVHGSLSHRDRHAGSAHHCLNFPRSSRNNKTRQRKNKGLAKYLCCSWVTESPTATLGLRITVSTRGQRLALPHSSRLSTAAYTDRATTTTQALPGPGLQGGSRNERTTRNINMDARTVHIVPRRRHFRQRSKDDGVLVTVAIVMTSTGDLLLHLHDDTRGPTTSTRSSSQTKRTIQMPAPDTSTKWRHHDFHYRRSCHVLHLVKRITLQGRVRKPVAEEPHSHMPQKQQPCCYGENLKTSCGAIHTFCQQQKGVVMRSLCKKIVPTSKSTQKAAKEIKTLSNTTAPSRGSSKGSNVFKQVPKLTVLGHLNEPKDHGETSKQQRQRPYKIVDLPKGTLQQLTAEFVPPVQRIRGGARFE</sequence>
<feature type="compositionally biased region" description="Low complexity" evidence="1">
    <location>
        <begin position="219"/>
        <end position="233"/>
    </location>
</feature>
<dbReference type="AlphaFoldDB" id="A0A7R8W441"/>
<evidence type="ECO:0000313" key="2">
    <source>
        <dbReference type="EMBL" id="CAD7224010.1"/>
    </source>
</evidence>
<proteinExistence type="predicted"/>
<feature type="region of interest" description="Disordered" evidence="1">
    <location>
        <begin position="1"/>
        <end position="32"/>
    </location>
</feature>
<organism evidence="2">
    <name type="scientific">Cyprideis torosa</name>
    <dbReference type="NCBI Taxonomy" id="163714"/>
    <lineage>
        <taxon>Eukaryota</taxon>
        <taxon>Metazoa</taxon>
        <taxon>Ecdysozoa</taxon>
        <taxon>Arthropoda</taxon>
        <taxon>Crustacea</taxon>
        <taxon>Oligostraca</taxon>
        <taxon>Ostracoda</taxon>
        <taxon>Podocopa</taxon>
        <taxon>Podocopida</taxon>
        <taxon>Cytherocopina</taxon>
        <taxon>Cytheroidea</taxon>
        <taxon>Cytherideidae</taxon>
        <taxon>Cyprideis</taxon>
    </lineage>
</organism>
<feature type="region of interest" description="Disordered" evidence="1">
    <location>
        <begin position="213"/>
        <end position="244"/>
    </location>
</feature>